<organism evidence="1 2">
    <name type="scientific">Clunio marinus</name>
    <dbReference type="NCBI Taxonomy" id="568069"/>
    <lineage>
        <taxon>Eukaryota</taxon>
        <taxon>Metazoa</taxon>
        <taxon>Ecdysozoa</taxon>
        <taxon>Arthropoda</taxon>
        <taxon>Hexapoda</taxon>
        <taxon>Insecta</taxon>
        <taxon>Pterygota</taxon>
        <taxon>Neoptera</taxon>
        <taxon>Endopterygota</taxon>
        <taxon>Diptera</taxon>
        <taxon>Nematocera</taxon>
        <taxon>Chironomoidea</taxon>
        <taxon>Chironomidae</taxon>
        <taxon>Clunio</taxon>
    </lineage>
</organism>
<sequence length="68" mass="8001">MPSHLLIRYKTSVVKGTPLSSNRTYLHELIVENKSKEFQRRFCGTVWLDDGDYSNKSFNSFKDFLNKI</sequence>
<gene>
    <name evidence="1" type="ORF">CLUMA_CG005013</name>
</gene>
<dbReference type="Proteomes" id="UP000183832">
    <property type="component" value="Unassembled WGS sequence"/>
</dbReference>
<evidence type="ECO:0000313" key="1">
    <source>
        <dbReference type="EMBL" id="CRK91339.1"/>
    </source>
</evidence>
<protein>
    <submittedName>
        <fullName evidence="1">CLUMA_CG005013, isoform A</fullName>
    </submittedName>
</protein>
<reference evidence="1 2" key="1">
    <citation type="submission" date="2015-04" db="EMBL/GenBank/DDBJ databases">
        <authorList>
            <person name="Syromyatnikov M.Y."/>
            <person name="Popov V.N."/>
        </authorList>
    </citation>
    <scope>NUCLEOTIDE SEQUENCE [LARGE SCALE GENOMIC DNA]</scope>
</reference>
<proteinExistence type="predicted"/>
<dbReference type="EMBL" id="CVRI01000020">
    <property type="protein sequence ID" value="CRK91339.1"/>
    <property type="molecule type" value="Genomic_DNA"/>
</dbReference>
<dbReference type="AlphaFoldDB" id="A0A1J1HTM0"/>
<accession>A0A1J1HTM0</accession>
<keyword evidence="2" id="KW-1185">Reference proteome</keyword>
<evidence type="ECO:0000313" key="2">
    <source>
        <dbReference type="Proteomes" id="UP000183832"/>
    </source>
</evidence>
<name>A0A1J1HTM0_9DIPT</name>